<evidence type="ECO:0000256" key="1">
    <source>
        <dbReference type="SAM" id="MobiDB-lite"/>
    </source>
</evidence>
<feature type="domain" description="F-box" evidence="2">
    <location>
        <begin position="29"/>
        <end position="85"/>
    </location>
</feature>
<dbReference type="InterPro" id="IPR001810">
    <property type="entry name" value="F-box_dom"/>
</dbReference>
<dbReference type="AlphaFoldDB" id="A0A9Q8UUP5"/>
<reference evidence="3" key="1">
    <citation type="submission" date="2021-12" db="EMBL/GenBank/DDBJ databases">
        <authorList>
            <person name="Zaccaron A."/>
            <person name="Stergiopoulos I."/>
        </authorList>
    </citation>
    <scope>NUCLEOTIDE SEQUENCE</scope>
    <source>
        <strain evidence="3">Race5_Kim</strain>
    </source>
</reference>
<dbReference type="GeneID" id="71992006"/>
<protein>
    <recommendedName>
        <fullName evidence="2">F-box domain-containing protein</fullName>
    </recommendedName>
</protein>
<evidence type="ECO:0000259" key="2">
    <source>
        <dbReference type="Pfam" id="PF13013"/>
    </source>
</evidence>
<dbReference type="KEGG" id="ffu:CLAFUR5_12128"/>
<dbReference type="RefSeq" id="XP_047767522.1">
    <property type="nucleotide sequence ID" value="XM_047911276.1"/>
</dbReference>
<evidence type="ECO:0000313" key="4">
    <source>
        <dbReference type="Proteomes" id="UP000756132"/>
    </source>
</evidence>
<name>A0A9Q8UUP5_PASFU</name>
<feature type="region of interest" description="Disordered" evidence="1">
    <location>
        <begin position="1"/>
        <end position="30"/>
    </location>
</feature>
<keyword evidence="4" id="KW-1185">Reference proteome</keyword>
<dbReference type="Pfam" id="PF13013">
    <property type="entry name" value="F-box-like_2"/>
    <property type="match status" value="1"/>
</dbReference>
<dbReference type="Proteomes" id="UP000756132">
    <property type="component" value="Chromosome 10"/>
</dbReference>
<dbReference type="EMBL" id="CP090172">
    <property type="protein sequence ID" value="UJO23156.1"/>
    <property type="molecule type" value="Genomic_DNA"/>
</dbReference>
<gene>
    <name evidence="3" type="ORF">CLAFUR5_12128</name>
</gene>
<evidence type="ECO:0000313" key="3">
    <source>
        <dbReference type="EMBL" id="UJO23156.1"/>
    </source>
</evidence>
<feature type="compositionally biased region" description="Basic and acidic residues" evidence="1">
    <location>
        <begin position="11"/>
        <end position="24"/>
    </location>
</feature>
<sequence length="288" mass="33165">MMASTKKRKKSDPSEQTVDKKPRTEATTPNPACKLLELPRELRDEIYKMCLPDETDDYDMEVMSRRVDWMTMPALLQTCQQIRSEGLKIGLFLNNEGWSLKITDCNAASLLYWTELVATYFPEHTSPKKRYVPGELRLGEPYIWLWGDMDIENLRQWCCWVHEGRLQMIEEPHYGMSCGERSAITAAQKIAVQFMDKPWEDCVEILQIVLDMIYYSDCICCKGSYWMIKAALSLRTLSLPLNSNSFKSIVHTSAETVQDYFDVPRVLLGVIPQRCVLLQLASAGVALW</sequence>
<accession>A0A9Q8UUP5</accession>
<feature type="compositionally biased region" description="Basic residues" evidence="1">
    <location>
        <begin position="1"/>
        <end position="10"/>
    </location>
</feature>
<proteinExistence type="predicted"/>
<organism evidence="3 4">
    <name type="scientific">Passalora fulva</name>
    <name type="common">Tomato leaf mold</name>
    <name type="synonym">Cladosporium fulvum</name>
    <dbReference type="NCBI Taxonomy" id="5499"/>
    <lineage>
        <taxon>Eukaryota</taxon>
        <taxon>Fungi</taxon>
        <taxon>Dikarya</taxon>
        <taxon>Ascomycota</taxon>
        <taxon>Pezizomycotina</taxon>
        <taxon>Dothideomycetes</taxon>
        <taxon>Dothideomycetidae</taxon>
        <taxon>Mycosphaerellales</taxon>
        <taxon>Mycosphaerellaceae</taxon>
        <taxon>Fulvia</taxon>
    </lineage>
</organism>
<reference evidence="3" key="2">
    <citation type="journal article" date="2022" name="Microb. Genom.">
        <title>A chromosome-scale genome assembly of the tomato pathogen Cladosporium fulvum reveals a compartmentalized genome architecture and the presence of a dispensable chromosome.</title>
        <authorList>
            <person name="Zaccaron A.Z."/>
            <person name="Chen L.H."/>
            <person name="Samaras A."/>
            <person name="Stergiopoulos I."/>
        </authorList>
    </citation>
    <scope>NUCLEOTIDE SEQUENCE</scope>
    <source>
        <strain evidence="3">Race5_Kim</strain>
    </source>
</reference>